<dbReference type="EMBL" id="MN739227">
    <property type="protein sequence ID" value="QHS94609.1"/>
    <property type="molecule type" value="Genomic_DNA"/>
</dbReference>
<protein>
    <submittedName>
        <fullName evidence="2">Uncharacterized protein</fullName>
    </submittedName>
</protein>
<accession>A0A6C0BSR4</accession>
<evidence type="ECO:0000256" key="1">
    <source>
        <dbReference type="SAM" id="Phobius"/>
    </source>
</evidence>
<reference evidence="2" key="1">
    <citation type="journal article" date="2020" name="Nature">
        <title>Giant virus diversity and host interactions through global metagenomics.</title>
        <authorList>
            <person name="Schulz F."/>
            <person name="Roux S."/>
            <person name="Paez-Espino D."/>
            <person name="Jungbluth S."/>
            <person name="Walsh D.A."/>
            <person name="Denef V.J."/>
            <person name="McMahon K.D."/>
            <person name="Konstantinidis K.T."/>
            <person name="Eloe-Fadrosh E.A."/>
            <person name="Kyrpides N.C."/>
            <person name="Woyke T."/>
        </authorList>
    </citation>
    <scope>NUCLEOTIDE SEQUENCE</scope>
    <source>
        <strain evidence="2">GVMAG-M-3300018416-45</strain>
    </source>
</reference>
<keyword evidence="1" id="KW-0812">Transmembrane</keyword>
<proteinExistence type="predicted"/>
<keyword evidence="1" id="KW-0472">Membrane</keyword>
<organism evidence="2">
    <name type="scientific">viral metagenome</name>
    <dbReference type="NCBI Taxonomy" id="1070528"/>
    <lineage>
        <taxon>unclassified sequences</taxon>
        <taxon>metagenomes</taxon>
        <taxon>organismal metagenomes</taxon>
    </lineage>
</organism>
<name>A0A6C0BSR4_9ZZZZ</name>
<dbReference type="AlphaFoldDB" id="A0A6C0BSR4"/>
<sequence length="102" mass="12150">MNKCNLVEPCIKLVMNQRLKEYNNILVHDNYVSFNTKMIIFLTMCIGLFLYVTRINKPSPEDMIKANIEKYTYIQDKVKYLSNRKETWNNHPELMTLSNSKI</sequence>
<keyword evidence="1" id="KW-1133">Transmembrane helix</keyword>
<evidence type="ECO:0000313" key="2">
    <source>
        <dbReference type="EMBL" id="QHS94609.1"/>
    </source>
</evidence>
<feature type="transmembrane region" description="Helical" evidence="1">
    <location>
        <begin position="34"/>
        <end position="53"/>
    </location>
</feature>